<organism evidence="5">
    <name type="scientific">Hymenolepis diminuta</name>
    <name type="common">Rat tapeworm</name>
    <dbReference type="NCBI Taxonomy" id="6216"/>
    <lineage>
        <taxon>Eukaryota</taxon>
        <taxon>Metazoa</taxon>
        <taxon>Spiralia</taxon>
        <taxon>Lophotrochozoa</taxon>
        <taxon>Platyhelminthes</taxon>
        <taxon>Cestoda</taxon>
        <taxon>Eucestoda</taxon>
        <taxon>Cyclophyllidea</taxon>
        <taxon>Hymenolepididae</taxon>
        <taxon>Hymenolepis</taxon>
    </lineage>
</organism>
<gene>
    <name evidence="3" type="ORF">HDID_LOCUS73</name>
</gene>
<dbReference type="WBParaSite" id="HDID_0000007201-mRNA-1">
    <property type="protein sequence ID" value="HDID_0000007201-mRNA-1"/>
    <property type="gene ID" value="HDID_0000007201"/>
</dbReference>
<sequence length="697" mass="80080">MSSFIEDEAAPPFLIANLPEDGNLNRKASQFDFSSGVTFRNIDQLCIEGIITATETAVFKAKSMKLHDALKKSRENEFKLHTLMKKCLSEVKRQESELTKADQFPDNAGTEPLMLRVEIIKTYNMAMELEERVENLSYEEGLLREERKLLKRDYSRLPLSELEALGEDVNIFELIEQRFRDLQSLHQETLMEVDMLKMEAKRYTEQARISKENLEEILSEHTDLENRLNRIKAENVLASALPGQYMKETEKARKYKSDFEKKIKGLDAQQAQLADQRKKKEEELRSVLSNNESIKNEIAKKEEMIKENKEKVEDRLQDLANLQDLEMTARTEKLVFSFVPFRAKLVQKFDFFVSEKKELQQEQTKLKWERDNYLKQLKNSQVLLETAVDSVKNATAGFEKAKARFAVAPKYDENLLIRKEKLTVLNNDLHDRIAEEEQRIEDGQGHINEVVLSTKGHLKVLESSKAENLELLTLATTISEELAKAAVLSDVSSQYAEVKKERNNLVGLLQNAIQTTSSTRERLQQQANETEILLTATQKSDAELAAIRAELAQISSQRDNKRRELCKAAENVATQNEQREVMKNNLKSFEMTLNGIGLSNKTLEKACQRHSIMRKERLVGINARKAQLSAWFEDPDREGRLRMLGGVDPSQSELWIILGQLERRLAEKEEDLVEKKLIYEALGRLVDALKATTDANK</sequence>
<proteinExistence type="predicted"/>
<feature type="coiled-coil region" evidence="2">
    <location>
        <begin position="263"/>
        <end position="325"/>
    </location>
</feature>
<evidence type="ECO:0000313" key="3">
    <source>
        <dbReference type="EMBL" id="VDL11691.1"/>
    </source>
</evidence>
<dbReference type="PANTHER" id="PTHR32083">
    <property type="entry name" value="CILIA AND FLAGELLA-ASSOCIATED PROTEIN 58-RELATED"/>
    <property type="match status" value="1"/>
</dbReference>
<keyword evidence="1 2" id="KW-0175">Coiled coil</keyword>
<reference evidence="5" key="1">
    <citation type="submission" date="2016-04" db="UniProtKB">
        <authorList>
            <consortium name="WormBaseParasite"/>
        </authorList>
    </citation>
    <scope>IDENTIFICATION</scope>
</reference>
<dbReference type="STRING" id="6216.A0A158QBJ0"/>
<evidence type="ECO:0000313" key="5">
    <source>
        <dbReference type="WBParaSite" id="HDID_0000007201-mRNA-1"/>
    </source>
</evidence>
<accession>A0A158QBJ0</accession>
<dbReference type="OrthoDB" id="10262929at2759"/>
<feature type="coiled-coil region" evidence="2">
    <location>
        <begin position="193"/>
        <end position="234"/>
    </location>
</feature>
<dbReference type="AlphaFoldDB" id="A0A158QBJ0"/>
<protein>
    <submittedName>
        <fullName evidence="5">Coiled-coil domain-containing protein 146</fullName>
    </submittedName>
</protein>
<dbReference type="Proteomes" id="UP000274504">
    <property type="component" value="Unassembled WGS sequence"/>
</dbReference>
<name>A0A158QBJ0_HYMDI</name>
<evidence type="ECO:0000256" key="1">
    <source>
        <dbReference type="ARBA" id="ARBA00023054"/>
    </source>
</evidence>
<dbReference type="EMBL" id="UYSG01000006">
    <property type="protein sequence ID" value="VDL11691.1"/>
    <property type="molecule type" value="Genomic_DNA"/>
</dbReference>
<reference evidence="3 4" key="2">
    <citation type="submission" date="2018-11" db="EMBL/GenBank/DDBJ databases">
        <authorList>
            <consortium name="Pathogen Informatics"/>
        </authorList>
    </citation>
    <scope>NUCLEOTIDE SEQUENCE [LARGE SCALE GENOMIC DNA]</scope>
</reference>
<evidence type="ECO:0000313" key="4">
    <source>
        <dbReference type="Proteomes" id="UP000274504"/>
    </source>
</evidence>
<feature type="coiled-coil region" evidence="2">
    <location>
        <begin position="520"/>
        <end position="564"/>
    </location>
</feature>
<evidence type="ECO:0000256" key="2">
    <source>
        <dbReference type="SAM" id="Coils"/>
    </source>
</evidence>